<evidence type="ECO:0000256" key="13">
    <source>
        <dbReference type="ARBA" id="ARBA00023268"/>
    </source>
</evidence>
<dbReference type="RefSeq" id="WP_171835477.1">
    <property type="nucleotide sequence ID" value="NZ_CP053708.1"/>
</dbReference>
<comment type="function">
    <text evidence="17">Catalyzes the dehydration of the S-form of NAD(P)HX at the expense of ADP, which is converted to AMP. Together with NAD(P)HX epimerase, which catalyzes the epimerization of the S- and R-forms, the enzyme allows the repair of both epimers of NAD(P)HX, a damaged form of NAD(P)H that is a result of enzymatic or heat-dependent hydration.</text>
</comment>
<evidence type="ECO:0000313" key="22">
    <source>
        <dbReference type="EMBL" id="QKE90529.1"/>
    </source>
</evidence>
<keyword evidence="13" id="KW-0511">Multifunctional enzyme</keyword>
<comment type="similarity">
    <text evidence="18">Belongs to the NnrE/AIBP family.</text>
</comment>
<reference evidence="22 23" key="1">
    <citation type="journal article" date="2014" name="World J. Microbiol. Biotechnol.">
        <title>Biodiversity and physiological characteristics of Antarctic and Arctic lichens-associated bacteria.</title>
        <authorList>
            <person name="Lee Y.M."/>
            <person name="Kim E.H."/>
            <person name="Lee H.K."/>
            <person name="Hong S.G."/>
        </authorList>
    </citation>
    <scope>NUCLEOTIDE SEQUENCE [LARGE SCALE GENOMIC DNA]</scope>
    <source>
        <strain evidence="22 23">PAMC 26569</strain>
    </source>
</reference>
<evidence type="ECO:0000256" key="17">
    <source>
        <dbReference type="HAMAP-Rule" id="MF_01965"/>
    </source>
</evidence>
<proteinExistence type="inferred from homology"/>
<evidence type="ECO:0000256" key="2">
    <source>
        <dbReference type="ARBA" id="ARBA00000909"/>
    </source>
</evidence>
<evidence type="ECO:0000256" key="3">
    <source>
        <dbReference type="ARBA" id="ARBA00006001"/>
    </source>
</evidence>
<keyword evidence="9 18" id="KW-0630">Potassium</keyword>
<keyword evidence="7 17" id="KW-0067">ATP-binding</keyword>
<dbReference type="PANTHER" id="PTHR12592:SF0">
    <property type="entry name" value="ATP-DEPENDENT (S)-NAD(P)H-HYDRATE DEHYDRATASE"/>
    <property type="match status" value="1"/>
</dbReference>
<dbReference type="GO" id="GO:0046872">
    <property type="term" value="F:metal ion binding"/>
    <property type="evidence" value="ECO:0007669"/>
    <property type="project" value="UniProtKB-UniRule"/>
</dbReference>
<dbReference type="InterPro" id="IPR000631">
    <property type="entry name" value="CARKD"/>
</dbReference>
<dbReference type="GO" id="GO:0110051">
    <property type="term" value="P:metabolite repair"/>
    <property type="evidence" value="ECO:0007669"/>
    <property type="project" value="TreeGrafter"/>
</dbReference>
<keyword evidence="11 18" id="KW-0413">Isomerase</keyword>
<dbReference type="GO" id="GO:0005524">
    <property type="term" value="F:ATP binding"/>
    <property type="evidence" value="ECO:0007669"/>
    <property type="project" value="UniProtKB-UniRule"/>
</dbReference>
<dbReference type="PIRSF" id="PIRSF017184">
    <property type="entry name" value="Nnr"/>
    <property type="match status" value="1"/>
</dbReference>
<evidence type="ECO:0000259" key="20">
    <source>
        <dbReference type="PROSITE" id="PS51383"/>
    </source>
</evidence>
<keyword evidence="6 17" id="KW-0547">Nucleotide-binding</keyword>
<dbReference type="GO" id="GO:0052855">
    <property type="term" value="F:ADP-dependent NAD(P)H-hydrate dehydratase activity"/>
    <property type="evidence" value="ECO:0007669"/>
    <property type="project" value="UniProtKB-UniRule"/>
</dbReference>
<keyword evidence="12 17" id="KW-0456">Lyase</keyword>
<evidence type="ECO:0000256" key="6">
    <source>
        <dbReference type="ARBA" id="ARBA00022741"/>
    </source>
</evidence>
<evidence type="ECO:0000256" key="15">
    <source>
        <dbReference type="ARBA" id="ARBA00048238"/>
    </source>
</evidence>
<evidence type="ECO:0000313" key="23">
    <source>
        <dbReference type="Proteomes" id="UP000500767"/>
    </source>
</evidence>
<feature type="binding site" evidence="17">
    <location>
        <position position="250"/>
    </location>
    <ligand>
        <name>(6S)-NADPHX</name>
        <dbReference type="ChEBI" id="CHEBI:64076"/>
    </ligand>
</feature>
<dbReference type="GO" id="GO:0046496">
    <property type="term" value="P:nicotinamide nucleotide metabolic process"/>
    <property type="evidence" value="ECO:0007669"/>
    <property type="project" value="UniProtKB-UniRule"/>
</dbReference>
<feature type="domain" description="YjeF N-terminal" evidence="21">
    <location>
        <begin position="16"/>
        <end position="209"/>
    </location>
</feature>
<evidence type="ECO:0000256" key="12">
    <source>
        <dbReference type="ARBA" id="ARBA00023239"/>
    </source>
</evidence>
<evidence type="ECO:0000256" key="7">
    <source>
        <dbReference type="ARBA" id="ARBA00022840"/>
    </source>
</evidence>
<keyword evidence="8 17" id="KW-0521">NADP</keyword>
<dbReference type="EC" id="5.1.99.6" evidence="19"/>
<evidence type="ECO:0000259" key="21">
    <source>
        <dbReference type="PROSITE" id="PS51385"/>
    </source>
</evidence>
<dbReference type="CDD" id="cd01171">
    <property type="entry name" value="YXKO-related"/>
    <property type="match status" value="1"/>
</dbReference>
<dbReference type="InterPro" id="IPR029056">
    <property type="entry name" value="Ribokinase-like"/>
</dbReference>
<dbReference type="EMBL" id="CP053708">
    <property type="protein sequence ID" value="QKE90529.1"/>
    <property type="molecule type" value="Genomic_DNA"/>
</dbReference>
<feature type="binding site" evidence="18">
    <location>
        <position position="64"/>
    </location>
    <ligand>
        <name>K(+)</name>
        <dbReference type="ChEBI" id="CHEBI:29103"/>
    </ligand>
</feature>
<comment type="similarity">
    <text evidence="3 19">In the N-terminal section; belongs to the NnrE/AIBP family.</text>
</comment>
<dbReference type="Gene3D" id="3.40.50.10260">
    <property type="entry name" value="YjeF N-terminal domain"/>
    <property type="match status" value="1"/>
</dbReference>
<name>A0A6M8HPY2_9PROT</name>
<dbReference type="HAMAP" id="MF_01966">
    <property type="entry name" value="NADHX_epimerase"/>
    <property type="match status" value="1"/>
</dbReference>
<feature type="binding site" evidence="17">
    <location>
        <begin position="387"/>
        <end position="391"/>
    </location>
    <ligand>
        <name>AMP</name>
        <dbReference type="ChEBI" id="CHEBI:456215"/>
    </ligand>
</feature>
<comment type="function">
    <text evidence="14 19">Bifunctional enzyme that catalyzes the epimerization of the S- and R-forms of NAD(P)HX and the dehydration of the S-form of NAD(P)HX at the expense of ADP, which is converted to AMP. This allows the repair of both epimers of NAD(P)HX, a damaged form of NAD(P)H that is a result of enzymatic or heat-dependent hydration.</text>
</comment>
<feature type="binding site" evidence="17">
    <location>
        <position position="417"/>
    </location>
    <ligand>
        <name>(6S)-NADPHX</name>
        <dbReference type="ChEBI" id="CHEBI:64076"/>
    </ligand>
</feature>
<comment type="subunit">
    <text evidence="17">Homotetramer.</text>
</comment>
<feature type="binding site" evidence="18">
    <location>
        <position position="155"/>
    </location>
    <ligand>
        <name>K(+)</name>
        <dbReference type="ChEBI" id="CHEBI:29103"/>
    </ligand>
</feature>
<comment type="catalytic activity">
    <reaction evidence="16 17 19">
        <text>(6S)-NADPHX + ADP = AMP + phosphate + NADPH + H(+)</text>
        <dbReference type="Rhea" id="RHEA:32235"/>
        <dbReference type="ChEBI" id="CHEBI:15378"/>
        <dbReference type="ChEBI" id="CHEBI:43474"/>
        <dbReference type="ChEBI" id="CHEBI:57783"/>
        <dbReference type="ChEBI" id="CHEBI:64076"/>
        <dbReference type="ChEBI" id="CHEBI:456215"/>
        <dbReference type="ChEBI" id="CHEBI:456216"/>
        <dbReference type="EC" id="4.2.1.136"/>
    </reaction>
</comment>
<dbReference type="Proteomes" id="UP000500767">
    <property type="component" value="Chromosome"/>
</dbReference>
<keyword evidence="23" id="KW-1185">Reference proteome</keyword>
<evidence type="ECO:0000256" key="14">
    <source>
        <dbReference type="ARBA" id="ARBA00025153"/>
    </source>
</evidence>
<comment type="function">
    <text evidence="18">Catalyzes the epimerization of the S- and R-forms of NAD(P)HX, a damaged form of NAD(P)H that is a result of enzymatic or heat-dependent hydration. This is a prerequisite for the S-specific NAD(P)H-hydrate dehydratase to allow the repair of both epimers of NAD(P)HX.</text>
</comment>
<comment type="catalytic activity">
    <reaction evidence="2 18 19">
        <text>(6R)-NADPHX = (6S)-NADPHX</text>
        <dbReference type="Rhea" id="RHEA:32227"/>
        <dbReference type="ChEBI" id="CHEBI:64076"/>
        <dbReference type="ChEBI" id="CHEBI:64077"/>
        <dbReference type="EC" id="5.1.99.6"/>
    </reaction>
</comment>
<evidence type="ECO:0000256" key="11">
    <source>
        <dbReference type="ARBA" id="ARBA00023235"/>
    </source>
</evidence>
<evidence type="ECO:0000256" key="18">
    <source>
        <dbReference type="HAMAP-Rule" id="MF_01966"/>
    </source>
</evidence>
<comment type="catalytic activity">
    <reaction evidence="15 17 19">
        <text>(6S)-NADHX + ADP = AMP + phosphate + NADH + H(+)</text>
        <dbReference type="Rhea" id="RHEA:32223"/>
        <dbReference type="ChEBI" id="CHEBI:15378"/>
        <dbReference type="ChEBI" id="CHEBI:43474"/>
        <dbReference type="ChEBI" id="CHEBI:57945"/>
        <dbReference type="ChEBI" id="CHEBI:64074"/>
        <dbReference type="ChEBI" id="CHEBI:456215"/>
        <dbReference type="ChEBI" id="CHEBI:456216"/>
        <dbReference type="EC" id="4.2.1.136"/>
    </reaction>
</comment>
<organism evidence="22 23">
    <name type="scientific">Lichenicola cladoniae</name>
    <dbReference type="NCBI Taxonomy" id="1484109"/>
    <lineage>
        <taxon>Bacteria</taxon>
        <taxon>Pseudomonadati</taxon>
        <taxon>Pseudomonadota</taxon>
        <taxon>Alphaproteobacteria</taxon>
        <taxon>Acetobacterales</taxon>
        <taxon>Acetobacteraceae</taxon>
        <taxon>Lichenicola</taxon>
    </lineage>
</organism>
<accession>A0A6M8HPY2</accession>
<dbReference type="Pfam" id="PF01256">
    <property type="entry name" value="Carb_kinase"/>
    <property type="match status" value="1"/>
</dbReference>
<feature type="binding site" evidence="17">
    <location>
        <position position="416"/>
    </location>
    <ligand>
        <name>AMP</name>
        <dbReference type="ChEBI" id="CHEBI:456215"/>
    </ligand>
</feature>
<feature type="binding site" evidence="17">
    <location>
        <position position="308"/>
    </location>
    <ligand>
        <name>(6S)-NADPHX</name>
        <dbReference type="ChEBI" id="CHEBI:64076"/>
    </ligand>
</feature>
<evidence type="ECO:0000256" key="9">
    <source>
        <dbReference type="ARBA" id="ARBA00022958"/>
    </source>
</evidence>
<evidence type="ECO:0000256" key="1">
    <source>
        <dbReference type="ARBA" id="ARBA00000013"/>
    </source>
</evidence>
<feature type="binding site" evidence="18">
    <location>
        <position position="123"/>
    </location>
    <ligand>
        <name>K(+)</name>
        <dbReference type="ChEBI" id="CHEBI:29103"/>
    </ligand>
</feature>
<sequence length="479" mass="49140">MYVIPDRLELLTPGQMALVDRAAAAASPDGLYRLMENAGRAVARAAMRAGPRCRTLVLCGPGNNGGDGYVAARLLAQEGWPVAVASLASPRAGSAAERAASLWQGPLVPFEPLEAARAGLVIDAVFGAGLTRPVEGVVAETLAAARRVLAVDMPSGVDGETGAVLGFAPAAWLTVTFHRAKPGHFLLPGRERMGRLEICDIGIRGPHAGVEVNAWLNAPGLWRLPELGVEAHKYTRGVVSVCGGAQMTGAARLSAAGARGAGAGLVRIAAEHGADIYRVGEPGLIVDEEKLERLLEDQRRKVWVCGPGLGMDEVRNALPALLAAGRQVVADAGALTGAAGEQDRLRGVSIATPHAGEFRLVFGDPGQDRAGAARRAAALFGGVLVLKGPDTIVAAPDGRISVNDNATAWLGTAGSGDVLSGITAACLASGMAPFEAASAAVWLHGQAGTLAGEGLLAEDLPRHLPQACRLAREAVRGLA</sequence>
<feature type="binding site" evidence="18">
    <location>
        <position position="152"/>
    </location>
    <ligand>
        <name>(6S)-NADPHX</name>
        <dbReference type="ChEBI" id="CHEBI:64076"/>
    </ligand>
</feature>
<dbReference type="NCBIfam" id="TIGR00196">
    <property type="entry name" value="yjeF_cterm"/>
    <property type="match status" value="1"/>
</dbReference>
<dbReference type="SUPFAM" id="SSF53613">
    <property type="entry name" value="Ribokinase-like"/>
    <property type="match status" value="1"/>
</dbReference>
<keyword evidence="5 18" id="KW-0479">Metal-binding</keyword>
<dbReference type="SUPFAM" id="SSF64153">
    <property type="entry name" value="YjeF N-terminal domain-like"/>
    <property type="match status" value="1"/>
</dbReference>
<gene>
    <name evidence="18" type="primary">nnrE</name>
    <name evidence="17" type="synonym">nnrD</name>
    <name evidence="22" type="ORF">HN018_11220</name>
</gene>
<dbReference type="HAMAP" id="MF_01965">
    <property type="entry name" value="NADHX_dehydratase"/>
    <property type="match status" value="1"/>
</dbReference>
<dbReference type="InterPro" id="IPR004443">
    <property type="entry name" value="YjeF_N_dom"/>
</dbReference>
<feature type="binding site" evidence="17">
    <location>
        <position position="354"/>
    </location>
    <ligand>
        <name>(6S)-NADPHX</name>
        <dbReference type="ChEBI" id="CHEBI:64076"/>
    </ligand>
</feature>
<dbReference type="PANTHER" id="PTHR12592">
    <property type="entry name" value="ATP-DEPENDENT (S)-NAD(P)H-HYDRATE DEHYDRATASE FAMILY MEMBER"/>
    <property type="match status" value="1"/>
</dbReference>
<comment type="cofactor">
    <cofactor evidence="17">
        <name>Mg(2+)</name>
        <dbReference type="ChEBI" id="CHEBI:18420"/>
    </cofactor>
</comment>
<protein>
    <recommendedName>
        <fullName evidence="19">Bifunctional NAD(P)H-hydrate repair enzyme</fullName>
    </recommendedName>
    <alternativeName>
        <fullName evidence="19">Nicotinamide nucleotide repair protein</fullName>
    </alternativeName>
    <domain>
        <recommendedName>
            <fullName evidence="19">ADP-dependent (S)-NAD(P)H-hydrate dehydratase</fullName>
            <ecNumber evidence="19">4.2.1.136</ecNumber>
        </recommendedName>
        <alternativeName>
            <fullName evidence="19">ADP-dependent NAD(P)HX dehydratase</fullName>
        </alternativeName>
    </domain>
    <domain>
        <recommendedName>
            <fullName evidence="19">NAD(P)H-hydrate epimerase</fullName>
            <ecNumber evidence="19">5.1.99.6</ecNumber>
        </recommendedName>
    </domain>
</protein>
<dbReference type="GO" id="GO:0052856">
    <property type="term" value="F:NAD(P)HX epimerase activity"/>
    <property type="evidence" value="ECO:0007669"/>
    <property type="project" value="UniProtKB-UniRule"/>
</dbReference>
<evidence type="ECO:0000256" key="4">
    <source>
        <dbReference type="ARBA" id="ARBA00009524"/>
    </source>
</evidence>
<dbReference type="EC" id="4.2.1.136" evidence="19"/>
<evidence type="ECO:0000256" key="16">
    <source>
        <dbReference type="ARBA" id="ARBA00049209"/>
    </source>
</evidence>
<feature type="domain" description="YjeF C-terminal" evidence="20">
    <location>
        <begin position="216"/>
        <end position="471"/>
    </location>
</feature>
<dbReference type="KEGG" id="lck:HN018_11220"/>
<comment type="caution">
    <text evidence="18">Lacks conserved residue(s) required for the propagation of feature annotation.</text>
</comment>
<evidence type="ECO:0000256" key="19">
    <source>
        <dbReference type="PIRNR" id="PIRNR017184"/>
    </source>
</evidence>
<comment type="similarity">
    <text evidence="4 19">In the C-terminal section; belongs to the NnrD/CARKD family.</text>
</comment>
<evidence type="ECO:0000256" key="10">
    <source>
        <dbReference type="ARBA" id="ARBA00023027"/>
    </source>
</evidence>
<dbReference type="PROSITE" id="PS51385">
    <property type="entry name" value="YJEF_N"/>
    <property type="match status" value="1"/>
</dbReference>
<dbReference type="PROSITE" id="PS51383">
    <property type="entry name" value="YJEF_C_3"/>
    <property type="match status" value="1"/>
</dbReference>
<dbReference type="NCBIfam" id="TIGR00197">
    <property type="entry name" value="yjeF_nterm"/>
    <property type="match status" value="1"/>
</dbReference>
<dbReference type="Pfam" id="PF03853">
    <property type="entry name" value="YjeF_N"/>
    <property type="match status" value="1"/>
</dbReference>
<dbReference type="InterPro" id="IPR030677">
    <property type="entry name" value="Nnr"/>
</dbReference>
<evidence type="ECO:0000256" key="5">
    <source>
        <dbReference type="ARBA" id="ARBA00022723"/>
    </source>
</evidence>
<dbReference type="Gene3D" id="3.40.1190.20">
    <property type="match status" value="1"/>
</dbReference>
<comment type="cofactor">
    <cofactor evidence="18 19">
        <name>K(+)</name>
        <dbReference type="ChEBI" id="CHEBI:29103"/>
    </cofactor>
    <text evidence="18 19">Binds 1 potassium ion per subunit.</text>
</comment>
<dbReference type="InterPro" id="IPR036652">
    <property type="entry name" value="YjeF_N_dom_sf"/>
</dbReference>
<dbReference type="AlphaFoldDB" id="A0A6M8HPY2"/>
<comment type="catalytic activity">
    <reaction evidence="1 18 19">
        <text>(6R)-NADHX = (6S)-NADHX</text>
        <dbReference type="Rhea" id="RHEA:32215"/>
        <dbReference type="ChEBI" id="CHEBI:64074"/>
        <dbReference type="ChEBI" id="CHEBI:64075"/>
        <dbReference type="EC" id="5.1.99.6"/>
    </reaction>
</comment>
<keyword evidence="10 17" id="KW-0520">NAD</keyword>
<evidence type="ECO:0000256" key="8">
    <source>
        <dbReference type="ARBA" id="ARBA00022857"/>
    </source>
</evidence>
<comment type="similarity">
    <text evidence="17">Belongs to the NnrD/CARKD family.</text>
</comment>
<feature type="binding site" evidence="18">
    <location>
        <begin position="127"/>
        <end position="133"/>
    </location>
    <ligand>
        <name>(6S)-NADPHX</name>
        <dbReference type="ChEBI" id="CHEBI:64076"/>
    </ligand>
</feature>
<feature type="binding site" evidence="18">
    <location>
        <begin position="63"/>
        <end position="67"/>
    </location>
    <ligand>
        <name>(6S)-NADPHX</name>
        <dbReference type="ChEBI" id="CHEBI:64076"/>
    </ligand>
</feature>